<evidence type="ECO:0000313" key="1">
    <source>
        <dbReference type="EMBL" id="CAB4577934.1"/>
    </source>
</evidence>
<reference evidence="1" key="1">
    <citation type="submission" date="2020-05" db="EMBL/GenBank/DDBJ databases">
        <authorList>
            <person name="Chiriac C."/>
            <person name="Salcher M."/>
            <person name="Ghai R."/>
            <person name="Kavagutti S V."/>
        </authorList>
    </citation>
    <scope>NUCLEOTIDE SEQUENCE</scope>
</reference>
<organism evidence="1">
    <name type="scientific">freshwater metagenome</name>
    <dbReference type="NCBI Taxonomy" id="449393"/>
    <lineage>
        <taxon>unclassified sequences</taxon>
        <taxon>metagenomes</taxon>
        <taxon>ecological metagenomes</taxon>
    </lineage>
</organism>
<sequence length="79" mass="9282">MENVNLKNAPLSDENNVLGVVYLVIKYNNAEDLCYDVVKIFQNRSNAEMFIEEMKAKCKDDISFQYKHFYFGIEEMNVC</sequence>
<dbReference type="EMBL" id="CAEZTT010000072">
    <property type="protein sequence ID" value="CAB4577934.1"/>
    <property type="molecule type" value="Genomic_DNA"/>
</dbReference>
<proteinExistence type="predicted"/>
<accession>A0A6J6ESR3</accession>
<name>A0A6J6ESR3_9ZZZZ</name>
<protein>
    <submittedName>
        <fullName evidence="1">Unannotated protein</fullName>
    </submittedName>
</protein>
<gene>
    <name evidence="1" type="ORF">UFOPK1726_00692</name>
</gene>
<dbReference type="AlphaFoldDB" id="A0A6J6ESR3"/>